<evidence type="ECO:0000313" key="3">
    <source>
        <dbReference type="Proteomes" id="UP000437160"/>
    </source>
</evidence>
<feature type="transmembrane region" description="Helical" evidence="1">
    <location>
        <begin position="7"/>
        <end position="27"/>
    </location>
</feature>
<keyword evidence="1" id="KW-0812">Transmembrane</keyword>
<accession>A0A6I3URL0</accession>
<proteinExistence type="predicted"/>
<evidence type="ECO:0000256" key="1">
    <source>
        <dbReference type="SAM" id="Phobius"/>
    </source>
</evidence>
<keyword evidence="1" id="KW-0472">Membrane</keyword>
<dbReference type="Pfam" id="PF10031">
    <property type="entry name" value="DUF2273"/>
    <property type="match status" value="1"/>
</dbReference>
<dbReference type="AlphaFoldDB" id="A0A6I3URL0"/>
<feature type="transmembrane region" description="Helical" evidence="1">
    <location>
        <begin position="33"/>
        <end position="49"/>
    </location>
</feature>
<dbReference type="InterPro" id="IPR018730">
    <property type="entry name" value="DUF2273"/>
</dbReference>
<evidence type="ECO:0000313" key="2">
    <source>
        <dbReference type="EMBL" id="MTV99595.1"/>
    </source>
</evidence>
<name>A0A6I3URL0_STREE</name>
<comment type="caution">
    <text evidence="2">The sequence shown here is derived from an EMBL/GenBank/DDBJ whole genome shotgun (WGS) entry which is preliminary data.</text>
</comment>
<sequence>MEWLKQYRYPIIAGLIGVFLACLIVSFGFFKTIFVLILGALGVAAGLYIEKNLWLLQNNICI</sequence>
<feature type="non-terminal residue" evidence="2">
    <location>
        <position position="62"/>
    </location>
</feature>
<protein>
    <submittedName>
        <fullName evidence="2">DUF2273 domain-containing protein</fullName>
    </submittedName>
</protein>
<dbReference type="EMBL" id="WNIA01000136">
    <property type="protein sequence ID" value="MTV99595.1"/>
    <property type="molecule type" value="Genomic_DNA"/>
</dbReference>
<dbReference type="RefSeq" id="WP_155482399.1">
    <property type="nucleotide sequence ID" value="NZ_WNIA01000136.1"/>
</dbReference>
<reference evidence="2 3" key="1">
    <citation type="submission" date="2019-11" db="EMBL/GenBank/DDBJ databases">
        <title>Growth characteristics of pneumococcus vary with the chemical composition of the capsule and with environmental conditions.</title>
        <authorList>
            <person name="Tothpal A."/>
            <person name="Desobry K."/>
            <person name="Joshi S."/>
            <person name="Wyllie A.L."/>
            <person name="Weinberger D.M."/>
        </authorList>
    </citation>
    <scope>NUCLEOTIDE SEQUENCE [LARGE SCALE GENOMIC DNA]</scope>
    <source>
        <strain evidence="3">pnumococcus19F</strain>
    </source>
</reference>
<keyword evidence="1" id="KW-1133">Transmembrane helix</keyword>
<dbReference type="Proteomes" id="UP000437160">
    <property type="component" value="Unassembled WGS sequence"/>
</dbReference>
<organism evidence="2 3">
    <name type="scientific">Streptococcus pneumoniae</name>
    <dbReference type="NCBI Taxonomy" id="1313"/>
    <lineage>
        <taxon>Bacteria</taxon>
        <taxon>Bacillati</taxon>
        <taxon>Bacillota</taxon>
        <taxon>Bacilli</taxon>
        <taxon>Lactobacillales</taxon>
        <taxon>Streptococcaceae</taxon>
        <taxon>Streptococcus</taxon>
    </lineage>
</organism>
<gene>
    <name evidence="2" type="ORF">GM536_11170</name>
</gene>
<dbReference type="PROSITE" id="PS51257">
    <property type="entry name" value="PROKAR_LIPOPROTEIN"/>
    <property type="match status" value="1"/>
</dbReference>